<feature type="domain" description="Aspartate/glutamate/uridylate kinase" evidence="9">
    <location>
        <begin position="1"/>
        <end position="290"/>
    </location>
</feature>
<accession>A0ABT4CLU2</accession>
<dbReference type="InterPro" id="IPR003964">
    <property type="entry name" value="Carb_kinase"/>
</dbReference>
<name>A0ABT4CLU2_9CLOT</name>
<keyword evidence="4 8" id="KW-0808">Transferase</keyword>
<keyword evidence="5 8" id="KW-0418">Kinase</keyword>
<dbReference type="GO" id="GO:0008804">
    <property type="term" value="F:carbamate kinase activity"/>
    <property type="evidence" value="ECO:0007669"/>
    <property type="project" value="UniProtKB-EC"/>
</dbReference>
<dbReference type="PIRSF" id="PIRSF000723">
    <property type="entry name" value="Carbamate_kin"/>
    <property type="match status" value="1"/>
</dbReference>
<dbReference type="InterPro" id="IPR036393">
    <property type="entry name" value="AceGlu_kinase-like_sf"/>
</dbReference>
<comment type="caution">
    <text evidence="10">The sequence shown here is derived from an EMBL/GenBank/DDBJ whole genome shotgun (WGS) entry which is preliminary data.</text>
</comment>
<evidence type="ECO:0000256" key="5">
    <source>
        <dbReference type="ARBA" id="ARBA00022777"/>
    </source>
</evidence>
<dbReference type="EMBL" id="JAPQES010000001">
    <property type="protein sequence ID" value="MCY6369206.1"/>
    <property type="molecule type" value="Genomic_DNA"/>
</dbReference>
<dbReference type="NCBIfam" id="NF009007">
    <property type="entry name" value="PRK12352.1"/>
    <property type="match status" value="1"/>
</dbReference>
<evidence type="ECO:0000256" key="2">
    <source>
        <dbReference type="ARBA" id="ARBA00011066"/>
    </source>
</evidence>
<organism evidence="10 11">
    <name type="scientific">Clostridium ganghwense</name>
    <dbReference type="NCBI Taxonomy" id="312089"/>
    <lineage>
        <taxon>Bacteria</taxon>
        <taxon>Bacillati</taxon>
        <taxon>Bacillota</taxon>
        <taxon>Clostridia</taxon>
        <taxon>Eubacteriales</taxon>
        <taxon>Clostridiaceae</taxon>
        <taxon>Clostridium</taxon>
    </lineage>
</organism>
<dbReference type="Gene3D" id="3.40.1160.10">
    <property type="entry name" value="Acetylglutamate kinase-like"/>
    <property type="match status" value="1"/>
</dbReference>
<protein>
    <recommendedName>
        <fullName evidence="3 7">Carbamate kinase</fullName>
    </recommendedName>
</protein>
<sequence>MKIVLALGGNALQANPKDASANSQLITCKETAKSIVDLIQEGHTVSIVHGNGPQVGQILSSIEGGHKFNPKVNQLMPFDVCGAYSQGYIGYHLQNSIETELRKRNIKKSVGTVITQVLVNKNDNGFQNPTKPIGSFYSKEESEKLAEENGYVMKEDAGRGYRRVVASPKPLDIVEKDTIKSMLNAGIVTISCGGGGVPVIDQEGEIKGVPAVIDKDFAAEKLAEIIDADMLLILTAVDRVCVNFNKPNQKELAEINLEEVDKYIEEGQFAPGSMLPKVEAAKKFVQFGEDKISLIASLENAKDAIKGSTGTRIVNSKAASKEIAASEE</sequence>
<comment type="pathway">
    <text evidence="1">Metabolic intermediate metabolism; carbamoyl phosphate degradation; CO(2) and NH(3) from carbamoyl phosphate: step 1/1.</text>
</comment>
<evidence type="ECO:0000313" key="10">
    <source>
        <dbReference type="EMBL" id="MCY6369206.1"/>
    </source>
</evidence>
<dbReference type="Pfam" id="PF00696">
    <property type="entry name" value="AA_kinase"/>
    <property type="match status" value="1"/>
</dbReference>
<proteinExistence type="inferred from homology"/>
<evidence type="ECO:0000259" key="9">
    <source>
        <dbReference type="Pfam" id="PF00696"/>
    </source>
</evidence>
<dbReference type="PRINTS" id="PR01469">
    <property type="entry name" value="CARBMTKINASE"/>
</dbReference>
<gene>
    <name evidence="10" type="primary">arcC</name>
    <name evidence="10" type="ORF">OXH55_00930</name>
</gene>
<dbReference type="CDD" id="cd04235">
    <property type="entry name" value="AAK_CK"/>
    <property type="match status" value="1"/>
</dbReference>
<evidence type="ECO:0000313" key="11">
    <source>
        <dbReference type="Proteomes" id="UP001079657"/>
    </source>
</evidence>
<dbReference type="Proteomes" id="UP001079657">
    <property type="component" value="Unassembled WGS sequence"/>
</dbReference>
<evidence type="ECO:0000256" key="6">
    <source>
        <dbReference type="ARBA" id="ARBA00048467"/>
    </source>
</evidence>
<evidence type="ECO:0000256" key="1">
    <source>
        <dbReference type="ARBA" id="ARBA00005118"/>
    </source>
</evidence>
<reference evidence="10" key="1">
    <citation type="submission" date="2022-12" db="EMBL/GenBank/DDBJ databases">
        <authorList>
            <person name="Wang J."/>
        </authorList>
    </citation>
    <scope>NUCLEOTIDE SEQUENCE</scope>
    <source>
        <strain evidence="10">HY-42-06</strain>
    </source>
</reference>
<dbReference type="PANTHER" id="PTHR30409:SF1">
    <property type="entry name" value="CARBAMATE KINASE-RELATED"/>
    <property type="match status" value="1"/>
</dbReference>
<dbReference type="NCBIfam" id="TIGR00746">
    <property type="entry name" value="arcC"/>
    <property type="match status" value="1"/>
</dbReference>
<comment type="catalytic activity">
    <reaction evidence="6">
        <text>hydrogencarbonate + NH4(+) + ATP = carbamoyl phosphate + ADP + H2O + H(+)</text>
        <dbReference type="Rhea" id="RHEA:10152"/>
        <dbReference type="ChEBI" id="CHEBI:15377"/>
        <dbReference type="ChEBI" id="CHEBI:15378"/>
        <dbReference type="ChEBI" id="CHEBI:17544"/>
        <dbReference type="ChEBI" id="CHEBI:28938"/>
        <dbReference type="ChEBI" id="CHEBI:30616"/>
        <dbReference type="ChEBI" id="CHEBI:58228"/>
        <dbReference type="ChEBI" id="CHEBI:456216"/>
        <dbReference type="EC" id="2.7.2.2"/>
    </reaction>
</comment>
<evidence type="ECO:0000256" key="4">
    <source>
        <dbReference type="ARBA" id="ARBA00022679"/>
    </source>
</evidence>
<dbReference type="SUPFAM" id="SSF53633">
    <property type="entry name" value="Carbamate kinase-like"/>
    <property type="match status" value="1"/>
</dbReference>
<dbReference type="InterPro" id="IPR001048">
    <property type="entry name" value="Asp/Glu/Uridylate_kinase"/>
</dbReference>
<dbReference type="PANTHER" id="PTHR30409">
    <property type="entry name" value="CARBAMATE KINASE"/>
    <property type="match status" value="1"/>
</dbReference>
<dbReference type="RefSeq" id="WP_268047525.1">
    <property type="nucleotide sequence ID" value="NZ_JAPQES010000001.1"/>
</dbReference>
<evidence type="ECO:0000256" key="3">
    <source>
        <dbReference type="ARBA" id="ARBA00013070"/>
    </source>
</evidence>
<evidence type="ECO:0000256" key="8">
    <source>
        <dbReference type="PIRNR" id="PIRNR000723"/>
    </source>
</evidence>
<evidence type="ECO:0000256" key="7">
    <source>
        <dbReference type="NCBIfam" id="TIGR00746"/>
    </source>
</evidence>
<comment type="similarity">
    <text evidence="2 8">Belongs to the carbamate kinase family.</text>
</comment>
<keyword evidence="11" id="KW-1185">Reference proteome</keyword>